<dbReference type="Proteomes" id="UP000479190">
    <property type="component" value="Unassembled WGS sequence"/>
</dbReference>
<dbReference type="Gene3D" id="1.10.3430.10">
    <property type="entry name" value="Ammonium transporter AmtB like domains"/>
    <property type="match status" value="1"/>
</dbReference>
<sequence length="350" mass="38509">MVSINGDLPQQQQLQNQRLNNNDDDREYDNRRQQQEQLQPEMQRVPYRLHKQAVAYYFVILPSRDRSAATNSSVFCEPCLIFSTGSACVYRERSCVFANNPISGVILMGSVMSVAPGTFAVCSAAGFLGHLISVRVLLARLRPRQLPLPHDALQSGRAAAPLRAQERPGSHEFGFSRCSIGAVRKRNDRFDLVRYYVPAVSARDPFLVSLNMCIRVCGWELASLLICPLHTSANGTIATDQRAIVENATTLVMNAATSPDWGMVFRGSIVSASQLFVVDNVALGAIIYLSVLIYSPFTCLFGYLGALGGSLVGELTYIIIALGRSPLKKTLPSIGLFLLFTIVFESIKQI</sequence>
<proteinExistence type="inferred from homology"/>
<evidence type="ECO:0000313" key="10">
    <source>
        <dbReference type="EMBL" id="CAB0042897.1"/>
    </source>
</evidence>
<name>A0A6H5J2B7_9HYME</name>
<feature type="transmembrane region" description="Helical" evidence="9">
    <location>
        <begin position="117"/>
        <end position="138"/>
    </location>
</feature>
<evidence type="ECO:0000256" key="4">
    <source>
        <dbReference type="ARBA" id="ARBA00022692"/>
    </source>
</evidence>
<evidence type="ECO:0000256" key="7">
    <source>
        <dbReference type="ARBA" id="ARBA00033993"/>
    </source>
</evidence>
<dbReference type="AlphaFoldDB" id="A0A6H5J2B7"/>
<keyword evidence="3" id="KW-1003">Cell membrane</keyword>
<comment type="similarity">
    <text evidence="2">Belongs to the urea transporter family.</text>
</comment>
<evidence type="ECO:0000256" key="6">
    <source>
        <dbReference type="ARBA" id="ARBA00023136"/>
    </source>
</evidence>
<dbReference type="OrthoDB" id="426293at2759"/>
<evidence type="ECO:0000256" key="3">
    <source>
        <dbReference type="ARBA" id="ARBA00022475"/>
    </source>
</evidence>
<evidence type="ECO:0000256" key="5">
    <source>
        <dbReference type="ARBA" id="ARBA00022989"/>
    </source>
</evidence>
<gene>
    <name evidence="10" type="ORF">TBRA_LOCUS14485</name>
</gene>
<keyword evidence="4 9" id="KW-0812">Transmembrane</keyword>
<evidence type="ECO:0000313" key="11">
    <source>
        <dbReference type="Proteomes" id="UP000479190"/>
    </source>
</evidence>
<keyword evidence="5 9" id="KW-1133">Transmembrane helix</keyword>
<keyword evidence="11" id="KW-1185">Reference proteome</keyword>
<dbReference type="GO" id="GO:0005886">
    <property type="term" value="C:plasma membrane"/>
    <property type="evidence" value="ECO:0007669"/>
    <property type="project" value="UniProtKB-SubCell"/>
</dbReference>
<comment type="catalytic activity">
    <reaction evidence="7">
        <text>urea(in) = urea(out)</text>
        <dbReference type="Rhea" id="RHEA:32799"/>
        <dbReference type="ChEBI" id="CHEBI:16199"/>
    </reaction>
</comment>
<accession>A0A6H5J2B7</accession>
<feature type="transmembrane region" description="Helical" evidence="9">
    <location>
        <begin position="275"/>
        <end position="294"/>
    </location>
</feature>
<feature type="transmembrane region" description="Helical" evidence="9">
    <location>
        <begin position="330"/>
        <end position="347"/>
    </location>
</feature>
<dbReference type="GO" id="GO:0015204">
    <property type="term" value="F:urea transmembrane transporter activity"/>
    <property type="evidence" value="ECO:0007669"/>
    <property type="project" value="InterPro"/>
</dbReference>
<dbReference type="InterPro" id="IPR004937">
    <property type="entry name" value="Urea_transporter"/>
</dbReference>
<dbReference type="EMBL" id="CADCXV010001238">
    <property type="protein sequence ID" value="CAB0042897.1"/>
    <property type="molecule type" value="Genomic_DNA"/>
</dbReference>
<dbReference type="InterPro" id="IPR029020">
    <property type="entry name" value="Ammonium/urea_transptr"/>
</dbReference>
<evidence type="ECO:0000256" key="1">
    <source>
        <dbReference type="ARBA" id="ARBA00004651"/>
    </source>
</evidence>
<feature type="region of interest" description="Disordered" evidence="8">
    <location>
        <begin position="1"/>
        <end position="42"/>
    </location>
</feature>
<evidence type="ECO:0000256" key="8">
    <source>
        <dbReference type="SAM" id="MobiDB-lite"/>
    </source>
</evidence>
<keyword evidence="6 9" id="KW-0472">Membrane</keyword>
<evidence type="ECO:0000256" key="2">
    <source>
        <dbReference type="ARBA" id="ARBA00005914"/>
    </source>
</evidence>
<feature type="transmembrane region" description="Helical" evidence="9">
    <location>
        <begin position="300"/>
        <end position="323"/>
    </location>
</feature>
<reference evidence="10 11" key="1">
    <citation type="submission" date="2020-02" db="EMBL/GenBank/DDBJ databases">
        <authorList>
            <person name="Ferguson B K."/>
        </authorList>
    </citation>
    <scope>NUCLEOTIDE SEQUENCE [LARGE SCALE GENOMIC DNA]</scope>
</reference>
<comment type="subcellular location">
    <subcellularLocation>
        <location evidence="1">Cell membrane</location>
        <topology evidence="1">Multi-pass membrane protein</topology>
    </subcellularLocation>
</comment>
<dbReference type="Pfam" id="PF03253">
    <property type="entry name" value="UT"/>
    <property type="match status" value="1"/>
</dbReference>
<feature type="compositionally biased region" description="Low complexity" evidence="8">
    <location>
        <begin position="10"/>
        <end position="20"/>
    </location>
</feature>
<organism evidence="10 11">
    <name type="scientific">Trichogramma brassicae</name>
    <dbReference type="NCBI Taxonomy" id="86971"/>
    <lineage>
        <taxon>Eukaryota</taxon>
        <taxon>Metazoa</taxon>
        <taxon>Ecdysozoa</taxon>
        <taxon>Arthropoda</taxon>
        <taxon>Hexapoda</taxon>
        <taxon>Insecta</taxon>
        <taxon>Pterygota</taxon>
        <taxon>Neoptera</taxon>
        <taxon>Endopterygota</taxon>
        <taxon>Hymenoptera</taxon>
        <taxon>Apocrita</taxon>
        <taxon>Proctotrupomorpha</taxon>
        <taxon>Chalcidoidea</taxon>
        <taxon>Trichogrammatidae</taxon>
        <taxon>Trichogramma</taxon>
    </lineage>
</organism>
<evidence type="ECO:0000256" key="9">
    <source>
        <dbReference type="SAM" id="Phobius"/>
    </source>
</evidence>
<protein>
    <submittedName>
        <fullName evidence="10">Uncharacterized protein</fullName>
    </submittedName>
</protein>